<comment type="caution">
    <text evidence="6">The sequence shown here is derived from an EMBL/GenBank/DDBJ whole genome shotgun (WGS) entry which is preliminary data.</text>
</comment>
<dbReference type="RefSeq" id="WP_100344610.1">
    <property type="nucleotide sequence ID" value="NZ_PGFB01000003.1"/>
</dbReference>
<dbReference type="Pfam" id="PF13657">
    <property type="entry name" value="Couple_hipA"/>
    <property type="match status" value="1"/>
</dbReference>
<evidence type="ECO:0000256" key="1">
    <source>
        <dbReference type="ARBA" id="ARBA00010164"/>
    </source>
</evidence>
<dbReference type="NCBIfam" id="TIGR03071">
    <property type="entry name" value="couple_hipA"/>
    <property type="match status" value="1"/>
</dbReference>
<comment type="similarity">
    <text evidence="1">Belongs to the HipA Ser/Thr kinase family.</text>
</comment>
<dbReference type="InterPro" id="IPR052028">
    <property type="entry name" value="HipA_Ser/Thr_kinase"/>
</dbReference>
<protein>
    <submittedName>
        <fullName evidence="6">Serine/threonine-protein kinase HipA</fullName>
    </submittedName>
</protein>
<evidence type="ECO:0000313" key="6">
    <source>
        <dbReference type="EMBL" id="PJJ62001.1"/>
    </source>
</evidence>
<dbReference type="Pfam" id="PF07804">
    <property type="entry name" value="HipA_C"/>
    <property type="match status" value="1"/>
</dbReference>
<dbReference type="Proteomes" id="UP000230161">
    <property type="component" value="Unassembled WGS sequence"/>
</dbReference>
<dbReference type="InterPro" id="IPR012893">
    <property type="entry name" value="HipA-like_C"/>
</dbReference>
<accession>A0A2M9BVN5</accession>
<evidence type="ECO:0000259" key="5">
    <source>
        <dbReference type="Pfam" id="PF13657"/>
    </source>
</evidence>
<organism evidence="6 7">
    <name type="scientific">Compostimonas suwonensis</name>
    <dbReference type="NCBI Taxonomy" id="1048394"/>
    <lineage>
        <taxon>Bacteria</taxon>
        <taxon>Bacillati</taxon>
        <taxon>Actinomycetota</taxon>
        <taxon>Actinomycetes</taxon>
        <taxon>Micrococcales</taxon>
        <taxon>Microbacteriaceae</taxon>
        <taxon>Compostimonas</taxon>
    </lineage>
</organism>
<keyword evidence="3 6" id="KW-0418">Kinase</keyword>
<evidence type="ECO:0000256" key="2">
    <source>
        <dbReference type="ARBA" id="ARBA00022679"/>
    </source>
</evidence>
<dbReference type="PANTHER" id="PTHR37419">
    <property type="entry name" value="SERINE/THREONINE-PROTEIN KINASE TOXIN HIPA"/>
    <property type="match status" value="1"/>
</dbReference>
<proteinExistence type="inferred from homology"/>
<evidence type="ECO:0000256" key="3">
    <source>
        <dbReference type="ARBA" id="ARBA00022777"/>
    </source>
</evidence>
<gene>
    <name evidence="6" type="ORF">CLV54_1793</name>
</gene>
<feature type="domain" description="HipA N-terminal subdomain 1" evidence="5">
    <location>
        <begin position="8"/>
        <end position="104"/>
    </location>
</feature>
<reference evidence="6 7" key="1">
    <citation type="submission" date="2017-11" db="EMBL/GenBank/DDBJ databases">
        <title>Genomic Encyclopedia of Archaeal and Bacterial Type Strains, Phase II (KMG-II): From Individual Species to Whole Genera.</title>
        <authorList>
            <person name="Goeker M."/>
        </authorList>
    </citation>
    <scope>NUCLEOTIDE SEQUENCE [LARGE SCALE GENOMIC DNA]</scope>
    <source>
        <strain evidence="6 7">DSM 25625</strain>
    </source>
</reference>
<keyword evidence="7" id="KW-1185">Reference proteome</keyword>
<dbReference type="GO" id="GO:0004674">
    <property type="term" value="F:protein serine/threonine kinase activity"/>
    <property type="evidence" value="ECO:0007669"/>
    <property type="project" value="TreeGrafter"/>
</dbReference>
<name>A0A2M9BVN5_9MICO</name>
<feature type="domain" description="HipA-like C-terminal" evidence="4">
    <location>
        <begin position="153"/>
        <end position="390"/>
    </location>
</feature>
<dbReference type="PANTHER" id="PTHR37419:SF1">
    <property type="entry name" value="SERINE_THREONINE-PROTEIN KINASE TOXIN HIPA"/>
    <property type="match status" value="1"/>
</dbReference>
<dbReference type="InterPro" id="IPR017508">
    <property type="entry name" value="HipA_N1"/>
</dbReference>
<dbReference type="GO" id="GO:0005829">
    <property type="term" value="C:cytosol"/>
    <property type="evidence" value="ECO:0007669"/>
    <property type="project" value="TreeGrafter"/>
</dbReference>
<evidence type="ECO:0000259" key="4">
    <source>
        <dbReference type="Pfam" id="PF07804"/>
    </source>
</evidence>
<keyword evidence="2" id="KW-0808">Transferase</keyword>
<dbReference type="CDD" id="cd17808">
    <property type="entry name" value="HipA_Ec_like"/>
    <property type="match status" value="1"/>
</dbReference>
<dbReference type="OrthoDB" id="3182374at2"/>
<sequence>MADKELFVYMDGAKAGIVAQSAQGNTTFDYDEDYRRSANPTPLSLSMPLTRERHPSRVVVPFLQGLLPDNEARLARLAAEYRTSTSPFALLSYLGRDAAGAIQLLPPGVDSDDAAVRRGRIQRLSAADFSELIRDVVENSDTWGSRSGAEARWSLPGAQPKIALFRFDDGTWGVPDDSTPTTHILKPAVRPYADHDINEHVTMGAAERLGLDVADHGIVTTHAGDRVFVTRRYDRVEINGRWARLHQEDVCQALSVPPAKKYQSDGGPGVAQIAELLRGSIPDLDARRRAQEQFFGALVFSVSAACTDAHAKNYSLLLSGRSVRLAPLYDLGTHAPYPASAPLKGAMRIGGEYRLDAISKRDLVTVAHKLSLDEDWAERRVDEIRNGVTEAFAGAASLLEAPFAQTVADAVAAIATSRGWSS</sequence>
<dbReference type="EMBL" id="PGFB01000003">
    <property type="protein sequence ID" value="PJJ62001.1"/>
    <property type="molecule type" value="Genomic_DNA"/>
</dbReference>
<dbReference type="AlphaFoldDB" id="A0A2M9BVN5"/>
<evidence type="ECO:0000313" key="7">
    <source>
        <dbReference type="Proteomes" id="UP000230161"/>
    </source>
</evidence>